<name>A0ABX8GQ62_9BACT</name>
<dbReference type="EMBL" id="CP076128">
    <property type="protein sequence ID" value="QWG05728.1"/>
    <property type="molecule type" value="Genomic_DNA"/>
</dbReference>
<proteinExistence type="predicted"/>
<accession>A0ABX8GQ62</accession>
<evidence type="ECO:0000313" key="1">
    <source>
        <dbReference type="EMBL" id="QWG05728.1"/>
    </source>
</evidence>
<protein>
    <submittedName>
        <fullName evidence="1">Uncharacterized protein</fullName>
    </submittedName>
</protein>
<reference evidence="1 2" key="1">
    <citation type="submission" date="2021-05" db="EMBL/GenBank/DDBJ databases">
        <title>Comparative genomic studies on the polysaccharide-degrading batcterial strains of the Flammeovirga genus.</title>
        <authorList>
            <person name="Zewei F."/>
            <person name="Zheng Z."/>
            <person name="Yu L."/>
            <person name="Ruyue G."/>
            <person name="Yanhong M."/>
            <person name="Yuanyuan C."/>
            <person name="Jingyan G."/>
            <person name="Wenjun H."/>
        </authorList>
    </citation>
    <scope>NUCLEOTIDE SEQUENCE [LARGE SCALE GENOMIC DNA]</scope>
    <source>
        <strain evidence="1 2">YS10</strain>
    </source>
</reference>
<gene>
    <name evidence="1" type="ORF">KM029_10065</name>
</gene>
<dbReference type="Proteomes" id="UP000682802">
    <property type="component" value="Chromosome 1"/>
</dbReference>
<keyword evidence="2" id="KW-1185">Reference proteome</keyword>
<evidence type="ECO:0000313" key="2">
    <source>
        <dbReference type="Proteomes" id="UP000682802"/>
    </source>
</evidence>
<organism evidence="1 2">
    <name type="scientific">Flammeovirga kamogawensis</name>
    <dbReference type="NCBI Taxonomy" id="373891"/>
    <lineage>
        <taxon>Bacteria</taxon>
        <taxon>Pseudomonadati</taxon>
        <taxon>Bacteroidota</taxon>
        <taxon>Cytophagia</taxon>
        <taxon>Cytophagales</taxon>
        <taxon>Flammeovirgaceae</taxon>
        <taxon>Flammeovirga</taxon>
    </lineage>
</organism>
<dbReference type="RefSeq" id="WP_158631021.1">
    <property type="nucleotide sequence ID" value="NZ_CP076128.1"/>
</dbReference>
<sequence length="46" mass="5544">MTATQNIQTKEQALAKIINNDLKKKKWDKASKWLKEQMIQWEIEKN</sequence>